<sequence length="141" mass="15898">METQYYTVVEKQDFFEIIENKYGELAIFIDARDGTPVNPVLEFDGKKNALLKRDGRLAVRLDNIDDETKGPLAEAEFVMIVELQGKMVERVYAVPVDNVEEIVFKGRQTRADELILAKSKEDVIKSFGAIHSWTGGSSEAK</sequence>
<protein>
    <submittedName>
        <fullName evidence="1">Uncharacterized protein</fullName>
    </submittedName>
</protein>
<dbReference type="EMBL" id="MN990729">
    <property type="protein sequence ID" value="QJR98182.1"/>
    <property type="molecule type" value="Genomic_DNA"/>
</dbReference>
<organism evidence="1">
    <name type="scientific">uncultured Alphaproteobacteria bacterium</name>
    <dbReference type="NCBI Taxonomy" id="91750"/>
    <lineage>
        <taxon>Bacteria</taxon>
        <taxon>Pseudomonadati</taxon>
        <taxon>Pseudomonadota</taxon>
        <taxon>Alphaproteobacteria</taxon>
        <taxon>environmental samples</taxon>
    </lineage>
</organism>
<gene>
    <name evidence="1" type="ORF">PlAlph_1860</name>
</gene>
<reference evidence="1" key="1">
    <citation type="submission" date="2020-01" db="EMBL/GenBank/DDBJ databases">
        <title>Gastrointestinal microbiota of LL stock colony Peromyscus leucopus.</title>
        <authorList>
            <person name="Milovic A."/>
            <person name="Bassam K."/>
            <person name="Keay E."/>
            <person name="Barbour A.G."/>
        </authorList>
    </citation>
    <scope>NUCLEOTIDE SEQUENCE</scope>
    <source>
        <strain evidence="1">LL90</strain>
    </source>
</reference>
<evidence type="ECO:0000313" key="1">
    <source>
        <dbReference type="EMBL" id="QJR98182.1"/>
    </source>
</evidence>
<dbReference type="AlphaFoldDB" id="A0A6M4NND4"/>
<proteinExistence type="predicted"/>
<accession>A0A6M4NND4</accession>
<name>A0A6M4NND4_9PROT</name>